<evidence type="ECO:0000256" key="1">
    <source>
        <dbReference type="SAM" id="MobiDB-lite"/>
    </source>
</evidence>
<organism evidence="3 4">
    <name type="scientific">Paracoccus onubensis</name>
    <dbReference type="NCBI Taxonomy" id="1675788"/>
    <lineage>
        <taxon>Bacteria</taxon>
        <taxon>Pseudomonadati</taxon>
        <taxon>Pseudomonadota</taxon>
        <taxon>Alphaproteobacteria</taxon>
        <taxon>Rhodobacterales</taxon>
        <taxon>Paracoccaceae</taxon>
        <taxon>Paracoccus</taxon>
    </lineage>
</organism>
<keyword evidence="4" id="KW-1185">Reference proteome</keyword>
<dbReference type="OrthoDB" id="7433551at2"/>
<dbReference type="PROSITE" id="PS51781">
    <property type="entry name" value="SH3B"/>
    <property type="match status" value="1"/>
</dbReference>
<dbReference type="RefSeq" id="WP_119751493.1">
    <property type="nucleotide sequence ID" value="NZ_QZCG01000015.1"/>
</dbReference>
<dbReference type="Gene3D" id="2.30.30.40">
    <property type="entry name" value="SH3 Domains"/>
    <property type="match status" value="1"/>
</dbReference>
<evidence type="ECO:0000313" key="4">
    <source>
        <dbReference type="Proteomes" id="UP000284202"/>
    </source>
</evidence>
<dbReference type="EMBL" id="QZCG01000015">
    <property type="protein sequence ID" value="RJE82501.1"/>
    <property type="molecule type" value="Genomic_DNA"/>
</dbReference>
<sequence length="175" mass="18467">MLRLIVLIAATVAALLYVLSAYGTGEPLAKPQVPAEQKAPEEKPVSDLLPELPAAPKSSGADSAPPSDLVQPEVQTPERVQDFPGPDLQPSPEYEDRPLETPQTIAEAEGPVLYVSAASVNVRSGPSTNDRVIGALDAGAPVEALGPLDTEWVQIRDMDGRIGYMSGQFLSEDAP</sequence>
<dbReference type="Proteomes" id="UP000284202">
    <property type="component" value="Unassembled WGS sequence"/>
</dbReference>
<gene>
    <name evidence="3" type="ORF">D3P04_19195</name>
</gene>
<dbReference type="Pfam" id="PF08239">
    <property type="entry name" value="SH3_3"/>
    <property type="match status" value="1"/>
</dbReference>
<reference evidence="4" key="1">
    <citation type="submission" date="2018-09" db="EMBL/GenBank/DDBJ databases">
        <title>Acidovorax cavernicola nov. sp. isolated from Gruta de las Maravillas (Aracena, Spain).</title>
        <authorList>
            <person name="Jurado V."/>
            <person name="Gutierrez-Patricio S."/>
            <person name="Gonzalez-Pimentel J.L."/>
            <person name="Miller A.Z."/>
            <person name="Laiz L."/>
            <person name="Saiz-Jimenez C."/>
        </authorList>
    </citation>
    <scope>NUCLEOTIDE SEQUENCE [LARGE SCALE GENOMIC DNA]</scope>
    <source>
        <strain evidence="4">1011MAR3C25</strain>
    </source>
</reference>
<name>A0A418SNF9_9RHOB</name>
<dbReference type="SMART" id="SM00287">
    <property type="entry name" value="SH3b"/>
    <property type="match status" value="1"/>
</dbReference>
<evidence type="ECO:0000313" key="3">
    <source>
        <dbReference type="EMBL" id="RJE82501.1"/>
    </source>
</evidence>
<accession>A0A418SNF9</accession>
<feature type="region of interest" description="Disordered" evidence="1">
    <location>
        <begin position="27"/>
        <end position="101"/>
    </location>
</feature>
<evidence type="ECO:0000259" key="2">
    <source>
        <dbReference type="PROSITE" id="PS51781"/>
    </source>
</evidence>
<protein>
    <recommendedName>
        <fullName evidence="2">SH3b domain-containing protein</fullName>
    </recommendedName>
</protein>
<dbReference type="InterPro" id="IPR003646">
    <property type="entry name" value="SH3-like_bac-type"/>
</dbReference>
<proteinExistence type="predicted"/>
<feature type="domain" description="SH3b" evidence="2">
    <location>
        <begin position="110"/>
        <end position="174"/>
    </location>
</feature>
<dbReference type="AlphaFoldDB" id="A0A418SNF9"/>
<comment type="caution">
    <text evidence="3">The sequence shown here is derived from an EMBL/GenBank/DDBJ whole genome shotgun (WGS) entry which is preliminary data.</text>
</comment>